<feature type="region of interest" description="Disordered" evidence="2">
    <location>
        <begin position="80"/>
        <end position="124"/>
    </location>
</feature>
<name>A0A8J2W2S2_9NEOP</name>
<feature type="region of interest" description="Disordered" evidence="2">
    <location>
        <begin position="405"/>
        <end position="428"/>
    </location>
</feature>
<dbReference type="AlphaFoldDB" id="A0A8J2W2S2"/>
<organism evidence="4 5">
    <name type="scientific">Danaus chrysippus</name>
    <name type="common">African queen</name>
    <dbReference type="NCBI Taxonomy" id="151541"/>
    <lineage>
        <taxon>Eukaryota</taxon>
        <taxon>Metazoa</taxon>
        <taxon>Ecdysozoa</taxon>
        <taxon>Arthropoda</taxon>
        <taxon>Hexapoda</taxon>
        <taxon>Insecta</taxon>
        <taxon>Pterygota</taxon>
        <taxon>Neoptera</taxon>
        <taxon>Endopterygota</taxon>
        <taxon>Lepidoptera</taxon>
        <taxon>Glossata</taxon>
        <taxon>Ditrysia</taxon>
        <taxon>Papilionoidea</taxon>
        <taxon>Nymphalidae</taxon>
        <taxon>Danainae</taxon>
        <taxon>Danaini</taxon>
        <taxon>Danaina</taxon>
        <taxon>Danaus</taxon>
        <taxon>Anosia</taxon>
    </lineage>
</organism>
<dbReference type="EMBL" id="CAKASE010000052">
    <property type="protein sequence ID" value="CAG9564940.1"/>
    <property type="molecule type" value="Genomic_DNA"/>
</dbReference>
<proteinExistence type="predicted"/>
<feature type="coiled-coil region" evidence="1">
    <location>
        <begin position="26"/>
        <end position="53"/>
    </location>
</feature>
<dbReference type="OrthoDB" id="2130750at2759"/>
<feature type="region of interest" description="Disordered" evidence="2">
    <location>
        <begin position="313"/>
        <end position="351"/>
    </location>
</feature>
<dbReference type="InterPro" id="IPR000938">
    <property type="entry name" value="CAP-Gly_domain"/>
</dbReference>
<gene>
    <name evidence="4" type="ORF">DCHRY22_LOCUS5860</name>
</gene>
<accession>A0A8J2W2S2</accession>
<evidence type="ECO:0000313" key="5">
    <source>
        <dbReference type="Proteomes" id="UP000789524"/>
    </source>
</evidence>
<dbReference type="SMART" id="SM01052">
    <property type="entry name" value="CAP_GLY"/>
    <property type="match status" value="1"/>
</dbReference>
<evidence type="ECO:0000259" key="3">
    <source>
        <dbReference type="PROSITE" id="PS50245"/>
    </source>
</evidence>
<dbReference type="SUPFAM" id="SSF74924">
    <property type="entry name" value="Cap-Gly domain"/>
    <property type="match status" value="1"/>
</dbReference>
<dbReference type="Proteomes" id="UP000789524">
    <property type="component" value="Unassembled WGS sequence"/>
</dbReference>
<protein>
    <submittedName>
        <fullName evidence="4">(African queen) hypothetical protein</fullName>
    </submittedName>
</protein>
<dbReference type="Gene3D" id="2.30.30.190">
    <property type="entry name" value="CAP Gly-rich-like domain"/>
    <property type="match status" value="1"/>
</dbReference>
<feature type="domain" description="CAP-Gly" evidence="3">
    <location>
        <begin position="805"/>
        <end position="852"/>
    </location>
</feature>
<comment type="caution">
    <text evidence="4">The sequence shown here is derived from an EMBL/GenBank/DDBJ whole genome shotgun (WGS) entry which is preliminary data.</text>
</comment>
<feature type="compositionally biased region" description="Basic and acidic residues" evidence="2">
    <location>
        <begin position="110"/>
        <end position="122"/>
    </location>
</feature>
<evidence type="ECO:0000256" key="2">
    <source>
        <dbReference type="SAM" id="MobiDB-lite"/>
    </source>
</evidence>
<dbReference type="PROSITE" id="PS50245">
    <property type="entry name" value="CAP_GLY_2"/>
    <property type="match status" value="1"/>
</dbReference>
<evidence type="ECO:0000256" key="1">
    <source>
        <dbReference type="SAM" id="Coils"/>
    </source>
</evidence>
<reference evidence="4" key="1">
    <citation type="submission" date="2021-09" db="EMBL/GenBank/DDBJ databases">
        <authorList>
            <person name="Martin H S."/>
        </authorList>
    </citation>
    <scope>NUCLEOTIDE SEQUENCE</scope>
</reference>
<sequence length="862" mass="96203">MENGKLDRVPIGPVHLDTVRSLHQTVVSLRTALETSKNELQELKQKYQRHSHCIEYEDIIEKLTLENHILRRKIIDSGCTEDQDSYEGSNEPNIGNIEDNSDGGILNPRDSSEKHDKKREYTGIKSTENLENILEENSVASDNTSVLNATSSVQGDVPRSSTETKDSDVPQTFKTKLELLSKFDVRIKVKTLKDGSVISSTTSDSESTVDEKTADKTLNTDSVVEFKEHREHFEDFKDNKGDTLKFKTSSTENIKMAVPNEAEVKSKADKFDVQVRITSEDSLVVKEGIDRDRRKDTLNLDVDNLSLRSLSEGDNSVFYEGGTTPQDPNSAPDDKQEQENASGNESEEVDDIELIFTTDESKDISNLQEDLVSIQETDNWTPALSSSTHSTPVLIKFHTLDPDFQPGSKANEAKPEIREHSFQRTATETSLRMKRISLPSDKDIRHVGFKDKGTLDPPGRGILKSCDNRSDNLLYRKSPNTSTRRLDSVDSLTSEYRGLSFDNTKSSSFELGSSLDVLHRDESVSNFNRNRMGHRYSVFAATDISKCGTSQDDLASNLNVRRNTCPNPFQYGLSRGLRGRKPGRTRLLHQGFAPRRESAAQTDLSALPPRWTSDGYLAYKTCVTPGVAPTLPQRTTPRRPLLSDLGFTSMVPELSRSAEPLWVRRVPPSPCVPPCGPTLHPPSGLEPPRSPIFRYRYRSPTISVDRNTEWTPPTYATPKGVWRGSLPDVRHDDTDELLRDTEVYLRRSIDNLRSTSLEAINSKETPGQPYIPSEARHLRLGHAVKLITSTGRLAVGRVRYVGLAGGTAANSSVVVGAEFALNQYPGIPLNDGTYNGRKYFVPQAHHTALFVPFSKVVMAWAN</sequence>
<feature type="region of interest" description="Disordered" evidence="2">
    <location>
        <begin position="149"/>
        <end position="168"/>
    </location>
</feature>
<evidence type="ECO:0000313" key="4">
    <source>
        <dbReference type="EMBL" id="CAG9564940.1"/>
    </source>
</evidence>
<dbReference type="InterPro" id="IPR036859">
    <property type="entry name" value="CAP-Gly_dom_sf"/>
</dbReference>
<feature type="compositionally biased region" description="Basic and acidic residues" evidence="2">
    <location>
        <begin position="411"/>
        <end position="422"/>
    </location>
</feature>
<keyword evidence="5" id="KW-1185">Reference proteome</keyword>
<keyword evidence="1" id="KW-0175">Coiled coil</keyword>